<dbReference type="GO" id="GO:0016020">
    <property type="term" value="C:membrane"/>
    <property type="evidence" value="ECO:0007669"/>
    <property type="project" value="TreeGrafter"/>
</dbReference>
<accession>A0AAV8ZEI9</accession>
<proteinExistence type="predicted"/>
<dbReference type="InterPro" id="IPR001251">
    <property type="entry name" value="CRAL-TRIO_dom"/>
</dbReference>
<protein>
    <recommendedName>
        <fullName evidence="1">CRAL-TRIO domain-containing protein</fullName>
    </recommendedName>
</protein>
<dbReference type="PANTHER" id="PTHR10174:SF230">
    <property type="entry name" value="ALPHA-TOCOPHEROL TRANSFER PROTEIN-LIKE"/>
    <property type="match status" value="1"/>
</dbReference>
<gene>
    <name evidence="2" type="ORF">NQ314_005866</name>
</gene>
<sequence>MKEAYPVKLKEVHVVNVSPFVDTIINWVKPFLKEKIKNRIHVHSDFETLYKFVPQDVLPEEYGGTAGKIQDFSW</sequence>
<evidence type="ECO:0000259" key="1">
    <source>
        <dbReference type="PROSITE" id="PS50191"/>
    </source>
</evidence>
<dbReference type="PANTHER" id="PTHR10174">
    <property type="entry name" value="ALPHA-TOCOPHEROL TRANSFER PROTEIN-RELATED"/>
    <property type="match status" value="1"/>
</dbReference>
<dbReference type="PROSITE" id="PS50191">
    <property type="entry name" value="CRAL_TRIO"/>
    <property type="match status" value="1"/>
</dbReference>
<evidence type="ECO:0000313" key="2">
    <source>
        <dbReference type="EMBL" id="KAJ8961947.1"/>
    </source>
</evidence>
<dbReference type="InterPro" id="IPR036865">
    <property type="entry name" value="CRAL-TRIO_dom_sf"/>
</dbReference>
<organism evidence="2 3">
    <name type="scientific">Rhamnusium bicolor</name>
    <dbReference type="NCBI Taxonomy" id="1586634"/>
    <lineage>
        <taxon>Eukaryota</taxon>
        <taxon>Metazoa</taxon>
        <taxon>Ecdysozoa</taxon>
        <taxon>Arthropoda</taxon>
        <taxon>Hexapoda</taxon>
        <taxon>Insecta</taxon>
        <taxon>Pterygota</taxon>
        <taxon>Neoptera</taxon>
        <taxon>Endopterygota</taxon>
        <taxon>Coleoptera</taxon>
        <taxon>Polyphaga</taxon>
        <taxon>Cucujiformia</taxon>
        <taxon>Chrysomeloidea</taxon>
        <taxon>Cerambycidae</taxon>
        <taxon>Lepturinae</taxon>
        <taxon>Rhagiini</taxon>
        <taxon>Rhamnusium</taxon>
    </lineage>
</organism>
<keyword evidence="3" id="KW-1185">Reference proteome</keyword>
<dbReference type="EMBL" id="JANEYF010001599">
    <property type="protein sequence ID" value="KAJ8961947.1"/>
    <property type="molecule type" value="Genomic_DNA"/>
</dbReference>
<dbReference type="Pfam" id="PF00650">
    <property type="entry name" value="CRAL_TRIO"/>
    <property type="match status" value="1"/>
</dbReference>
<dbReference type="Proteomes" id="UP001162156">
    <property type="component" value="Unassembled WGS sequence"/>
</dbReference>
<feature type="domain" description="CRAL-TRIO" evidence="1">
    <location>
        <begin position="1"/>
        <end position="70"/>
    </location>
</feature>
<reference evidence="2" key="1">
    <citation type="journal article" date="2023" name="Insect Mol. Biol.">
        <title>Genome sequencing provides insights into the evolution of gene families encoding plant cell wall-degrading enzymes in longhorned beetles.</title>
        <authorList>
            <person name="Shin N.R."/>
            <person name="Okamura Y."/>
            <person name="Kirsch R."/>
            <person name="Pauchet Y."/>
        </authorList>
    </citation>
    <scope>NUCLEOTIDE SEQUENCE</scope>
    <source>
        <strain evidence="2">RBIC_L_NR</strain>
    </source>
</reference>
<evidence type="ECO:0000313" key="3">
    <source>
        <dbReference type="Proteomes" id="UP001162156"/>
    </source>
</evidence>
<dbReference type="SUPFAM" id="SSF52087">
    <property type="entry name" value="CRAL/TRIO domain"/>
    <property type="match status" value="1"/>
</dbReference>
<dbReference type="Gene3D" id="3.40.525.10">
    <property type="entry name" value="CRAL-TRIO lipid binding domain"/>
    <property type="match status" value="1"/>
</dbReference>
<name>A0AAV8ZEI9_9CUCU</name>
<comment type="caution">
    <text evidence="2">The sequence shown here is derived from an EMBL/GenBank/DDBJ whole genome shotgun (WGS) entry which is preliminary data.</text>
</comment>
<dbReference type="PRINTS" id="PR00180">
    <property type="entry name" value="CRETINALDHBP"/>
</dbReference>
<dbReference type="GO" id="GO:1902936">
    <property type="term" value="F:phosphatidylinositol bisphosphate binding"/>
    <property type="evidence" value="ECO:0007669"/>
    <property type="project" value="TreeGrafter"/>
</dbReference>
<dbReference type="AlphaFoldDB" id="A0AAV8ZEI9"/>
<dbReference type="CDD" id="cd00170">
    <property type="entry name" value="SEC14"/>
    <property type="match status" value="1"/>
</dbReference>